<dbReference type="OrthoDB" id="1164152at2"/>
<organism evidence="4 5">
    <name type="scientific">Halpernia frigidisoli</name>
    <dbReference type="NCBI Taxonomy" id="1125876"/>
    <lineage>
        <taxon>Bacteria</taxon>
        <taxon>Pseudomonadati</taxon>
        <taxon>Bacteroidota</taxon>
        <taxon>Flavobacteriia</taxon>
        <taxon>Flavobacteriales</taxon>
        <taxon>Weeksellaceae</taxon>
        <taxon>Chryseobacterium group</taxon>
        <taxon>Halpernia</taxon>
    </lineage>
</organism>
<feature type="signal peptide" evidence="2">
    <location>
        <begin position="1"/>
        <end position="18"/>
    </location>
</feature>
<sequence length="1058" mass="117289">MKQNYFLLFVVSSVFAQAQTANHSNFSNVEASSGMKANTQTFDFAKSPNSYIYDLDVAKTNNYGGLEIPVKKAYEMWAKYDYLKNNGQFTPIPQGNLSATLYWEDLAGLVESVAVNAGSSPEDSTIKVNINKGKGKGNAVIAFKVNGVIYWSWHIWVTDNPENGVSYKQGFETDKNGNPIEVQYMDRNLGASTDSFLGNQWQKSGGLLYEWGRKDPFPALANKDFFFYELDGEVGNLKHRTIDSDKTIPLKIREFNEIEKNMNFAVKNPLTLIINTDNANWFSNKLHRSEGPGTDFMAWDLWSDNFKGGNGNANSSNTQIKNDTRSYELKSELDPCPDGWRVPSYYGRVTTNNNMGPWGRKNSGGNDDTNGYNLIKPDMLNAALDGVKVYPGLGIDFSKAQNGGRNLGLVPITGGYKYYPNSVAPNTSIYSIYQDENSNGGLWSGTYGFDGPRYLGVISDAERKDVSAAGLNSVYVNQTGLSKDAMAVRCMRDPNIDFIGHFPTQYFADTEESYANGLDAPNTYMVIAQPVLEIPISKAFAVYNQVLTNQDNLPTNHLVAKILWTDNKDLVKDISLNLGSGDVRDGKIIINLDPNQVGNAVVSLHNNSTETPAYWSWQIWSPGEQPGTITYTTEDPTPAAYNFVNLTKSNLAAMTTNFMDRNLGARLAAKNNSNFTPNDISVLSSGLHYQWGRKDAMPLFRNLSNAGTSAMVYLGAENTSETGILNYSNISGDDYERNYSKEYSLYASNNSNETKKISENILYSVNNPMQFLYRSGAGQLYDGGIKSNNDVSQIRDWVSDKQSKAPERWGHADKKSVFDPCPDGWRVPDVSYTALYTSSKGNSPFYNGSKKDRYGKDGLIQDQATGISDYYEGENVQNYYVKFESGNYNVGNFPFAGIRGEFGGNKVSVERSGVWLASLADLGTGYGLAMEFDQNSMQAGTGAYPQAAMSVRCAKDEPRFLLINPVKTSNSTLSTINIPPANTDVSKDIYPNPFRDKIYLKKELKAQFEIYDISGKVVRTGKVKNTEIDAVDLLPGTYILKITDSEGKIITKKMIKTK</sequence>
<evidence type="ECO:0000256" key="1">
    <source>
        <dbReference type="ARBA" id="ARBA00022729"/>
    </source>
</evidence>
<dbReference type="Proteomes" id="UP000198931">
    <property type="component" value="Unassembled WGS sequence"/>
</dbReference>
<dbReference type="InterPro" id="IPR026444">
    <property type="entry name" value="Secre_tail"/>
</dbReference>
<dbReference type="NCBIfam" id="TIGR04183">
    <property type="entry name" value="Por_Secre_tail"/>
    <property type="match status" value="1"/>
</dbReference>
<keyword evidence="5" id="KW-1185">Reference proteome</keyword>
<accession>A0A1I3I6H8</accession>
<dbReference type="EMBL" id="FOQT01000004">
    <property type="protein sequence ID" value="SFI43614.1"/>
    <property type="molecule type" value="Genomic_DNA"/>
</dbReference>
<evidence type="ECO:0000256" key="2">
    <source>
        <dbReference type="SAM" id="SignalP"/>
    </source>
</evidence>
<dbReference type="Pfam" id="PF18962">
    <property type="entry name" value="Por_Secre_tail"/>
    <property type="match status" value="1"/>
</dbReference>
<dbReference type="RefSeq" id="WP_090081482.1">
    <property type="nucleotide sequence ID" value="NZ_FOQT01000004.1"/>
</dbReference>
<evidence type="ECO:0000313" key="4">
    <source>
        <dbReference type="EMBL" id="SFI43614.1"/>
    </source>
</evidence>
<proteinExistence type="predicted"/>
<name>A0A1I3I6H8_9FLAO</name>
<gene>
    <name evidence="4" type="ORF">SAMN05443292_2591</name>
</gene>
<evidence type="ECO:0000313" key="5">
    <source>
        <dbReference type="Proteomes" id="UP000198931"/>
    </source>
</evidence>
<protein>
    <submittedName>
        <fullName evidence="4">Por secretion system C-terminal sorting domain-containing protein</fullName>
    </submittedName>
</protein>
<feature type="domain" description="Secretion system C-terminal sorting" evidence="3">
    <location>
        <begin position="989"/>
        <end position="1055"/>
    </location>
</feature>
<reference evidence="4 5" key="1">
    <citation type="submission" date="2016-10" db="EMBL/GenBank/DDBJ databases">
        <authorList>
            <person name="de Groot N.N."/>
        </authorList>
    </citation>
    <scope>NUCLEOTIDE SEQUENCE [LARGE SCALE GENOMIC DNA]</scope>
    <source>
        <strain evidence="4 5">DSM 26000</strain>
    </source>
</reference>
<keyword evidence="1 2" id="KW-0732">Signal</keyword>
<evidence type="ECO:0000259" key="3">
    <source>
        <dbReference type="Pfam" id="PF18962"/>
    </source>
</evidence>
<feature type="chain" id="PRO_5011733354" evidence="2">
    <location>
        <begin position="19"/>
        <end position="1058"/>
    </location>
</feature>
<dbReference type="STRING" id="1125876.SAMN05443292_2591"/>
<dbReference type="AlphaFoldDB" id="A0A1I3I6H8"/>